<evidence type="ECO:0000256" key="2">
    <source>
        <dbReference type="ARBA" id="ARBA00022729"/>
    </source>
</evidence>
<dbReference type="Gene3D" id="2.115.10.20">
    <property type="entry name" value="Glycosyl hydrolase domain, family 43"/>
    <property type="match status" value="1"/>
</dbReference>
<protein>
    <submittedName>
        <fullName evidence="6">Glycosyl hydrolase</fullName>
    </submittedName>
</protein>
<evidence type="ECO:0000256" key="3">
    <source>
        <dbReference type="ARBA" id="ARBA00022801"/>
    </source>
</evidence>
<dbReference type="EMBL" id="BSKO01000001">
    <property type="protein sequence ID" value="GLO64597.1"/>
    <property type="molecule type" value="Genomic_DNA"/>
</dbReference>
<keyword evidence="4 5" id="KW-0326">Glycosidase</keyword>
<proteinExistence type="inferred from homology"/>
<dbReference type="InterPro" id="IPR006710">
    <property type="entry name" value="Glyco_hydro_43"/>
</dbReference>
<dbReference type="GO" id="GO:0016787">
    <property type="term" value="F:hydrolase activity"/>
    <property type="evidence" value="ECO:0007669"/>
    <property type="project" value="UniProtKB-KW"/>
</dbReference>
<evidence type="ECO:0000256" key="5">
    <source>
        <dbReference type="RuleBase" id="RU361187"/>
    </source>
</evidence>
<name>A0ABQ5TEZ1_9BACI</name>
<dbReference type="InterPro" id="IPR023296">
    <property type="entry name" value="Glyco_hydro_beta-prop_sf"/>
</dbReference>
<dbReference type="CDD" id="cd18817">
    <property type="entry name" value="GH43f_LbAraf43-like"/>
    <property type="match status" value="1"/>
</dbReference>
<gene>
    <name evidence="6" type="ORF">MACH08_03810</name>
</gene>
<organism evidence="6 7">
    <name type="scientific">Oceanobacillus kimchii</name>
    <dbReference type="NCBI Taxonomy" id="746691"/>
    <lineage>
        <taxon>Bacteria</taxon>
        <taxon>Bacillati</taxon>
        <taxon>Bacillota</taxon>
        <taxon>Bacilli</taxon>
        <taxon>Bacillales</taxon>
        <taxon>Bacillaceae</taxon>
        <taxon>Oceanobacillus</taxon>
    </lineage>
</organism>
<evidence type="ECO:0000256" key="4">
    <source>
        <dbReference type="ARBA" id="ARBA00023295"/>
    </source>
</evidence>
<dbReference type="SUPFAM" id="SSF75005">
    <property type="entry name" value="Arabinanase/levansucrase/invertase"/>
    <property type="match status" value="1"/>
</dbReference>
<dbReference type="Pfam" id="PF04616">
    <property type="entry name" value="Glyco_hydro_43"/>
    <property type="match status" value="1"/>
</dbReference>
<comment type="caution">
    <text evidence="6">The sequence shown here is derived from an EMBL/GenBank/DDBJ whole genome shotgun (WGS) entry which is preliminary data.</text>
</comment>
<comment type="similarity">
    <text evidence="1 5">Belongs to the glycosyl hydrolase 43 family.</text>
</comment>
<keyword evidence="7" id="KW-1185">Reference proteome</keyword>
<dbReference type="Proteomes" id="UP001275436">
    <property type="component" value="Unassembled WGS sequence"/>
</dbReference>
<reference evidence="6 7" key="1">
    <citation type="submission" date="2023-02" db="EMBL/GenBank/DDBJ databases">
        <title>Oceanobacillus kimchii IFOP_LL358 isolated form Alexandrium catenella lab strain.</title>
        <authorList>
            <person name="Gajardo G."/>
            <person name="Ueki S."/>
            <person name="Maruyama F."/>
        </authorList>
    </citation>
    <scope>NUCLEOTIDE SEQUENCE [LARGE SCALE GENOMIC DNA]</scope>
    <source>
        <strain evidence="6 7">IFOP_LL358</strain>
    </source>
</reference>
<dbReference type="PANTHER" id="PTHR43817:SF1">
    <property type="entry name" value="HYDROLASE, FAMILY 43, PUTATIVE (AFU_ORTHOLOGUE AFUA_3G01660)-RELATED"/>
    <property type="match status" value="1"/>
</dbReference>
<accession>A0ABQ5TEZ1</accession>
<dbReference type="RefSeq" id="WP_077596739.1">
    <property type="nucleotide sequence ID" value="NZ_BSKO01000001.1"/>
</dbReference>
<evidence type="ECO:0000313" key="7">
    <source>
        <dbReference type="Proteomes" id="UP001275436"/>
    </source>
</evidence>
<sequence>MKIKNINPVELEINDSNDVKSSILPRKVAVELEDSVVGEIGVSWGELNKKELKETGETVVYGEVHVNDYPNPLIEQRADPYIYKHVDGYYYFTASYPLYDRIILRRSKSIQGLTDAEEVEIWHKHEKGIMSEHIWAPEIHFIDNHWYIHFAAGDRDDIWAIRPYVIECTDKNPLDGRWVEKGQVNTSFQSFSLDATTFEHQGERYLVWAQKVKEDTISNLYISKMDNPWTLKGEQVLIATPEYEWEQQGFYVNEGPAFISKNGRVYISYSASATDDRYCMGLLYADENSDLLDPHSWMKSSNPVMESNHHEFGPGHNSFTVDDFGGDVLVYHARPYKEINGNPLYDHNRHARVQQLLWRKDGFPYFASPGMRLENTTLQAKAIVKIKKEDVVT</sequence>
<evidence type="ECO:0000256" key="1">
    <source>
        <dbReference type="ARBA" id="ARBA00009865"/>
    </source>
</evidence>
<evidence type="ECO:0000313" key="6">
    <source>
        <dbReference type="EMBL" id="GLO64597.1"/>
    </source>
</evidence>
<dbReference type="PANTHER" id="PTHR43817">
    <property type="entry name" value="GLYCOSYL HYDROLASE"/>
    <property type="match status" value="1"/>
</dbReference>
<keyword evidence="3 5" id="KW-0378">Hydrolase</keyword>
<keyword evidence="2" id="KW-0732">Signal</keyword>